<reference evidence="12" key="1">
    <citation type="submission" date="2017-02" db="UniProtKB">
        <authorList>
            <consortium name="WormBaseParasite"/>
        </authorList>
    </citation>
    <scope>IDENTIFICATION</scope>
</reference>
<reference evidence="10 11" key="2">
    <citation type="submission" date="2018-10" db="EMBL/GenBank/DDBJ databases">
        <authorList>
            <consortium name="Pathogen Informatics"/>
        </authorList>
    </citation>
    <scope>NUCLEOTIDE SEQUENCE [LARGE SCALE GENOMIC DNA]</scope>
</reference>
<dbReference type="STRING" id="51028.A0A0N4VBI3"/>
<dbReference type="OrthoDB" id="5849723at2759"/>
<evidence type="ECO:0000256" key="3">
    <source>
        <dbReference type="ARBA" id="ARBA00017453"/>
    </source>
</evidence>
<dbReference type="GO" id="GO:0019841">
    <property type="term" value="F:retinol binding"/>
    <property type="evidence" value="ECO:0007669"/>
    <property type="project" value="UniProtKB-KW"/>
</dbReference>
<dbReference type="WBParaSite" id="EVEC_0000789101-mRNA-1">
    <property type="protein sequence ID" value="EVEC_0000789101-mRNA-1"/>
    <property type="gene ID" value="EVEC_0000789101"/>
</dbReference>
<dbReference type="InterPro" id="IPR008632">
    <property type="entry name" value="Gp-FAR-1"/>
</dbReference>
<dbReference type="PANTHER" id="PTHR31418">
    <property type="entry name" value="FATTY-ACID AND RETINOL-BINDING PROTEIN 1"/>
    <property type="match status" value="1"/>
</dbReference>
<keyword evidence="6" id="KW-0845">Vitamin A</keyword>
<evidence type="ECO:0000313" key="12">
    <source>
        <dbReference type="WBParaSite" id="EVEC_0000789101-mRNA-1"/>
    </source>
</evidence>
<evidence type="ECO:0000256" key="4">
    <source>
        <dbReference type="ARBA" id="ARBA00022525"/>
    </source>
</evidence>
<dbReference type="EMBL" id="UXUI01008895">
    <property type="protein sequence ID" value="VDD92624.1"/>
    <property type="molecule type" value="Genomic_DNA"/>
</dbReference>
<evidence type="ECO:0000256" key="1">
    <source>
        <dbReference type="ARBA" id="ARBA00004613"/>
    </source>
</evidence>
<evidence type="ECO:0000256" key="6">
    <source>
        <dbReference type="ARBA" id="ARBA00022893"/>
    </source>
</evidence>
<dbReference type="AlphaFoldDB" id="A0A0N4VBI3"/>
<proteinExistence type="inferred from homology"/>
<keyword evidence="4" id="KW-0964">Secreted</keyword>
<evidence type="ECO:0000256" key="8">
    <source>
        <dbReference type="ARBA" id="ARBA00023072"/>
    </source>
</evidence>
<evidence type="ECO:0000256" key="2">
    <source>
        <dbReference type="ARBA" id="ARBA00006648"/>
    </source>
</evidence>
<evidence type="ECO:0000313" key="11">
    <source>
        <dbReference type="Proteomes" id="UP000274131"/>
    </source>
</evidence>
<dbReference type="Gene3D" id="1.20.120.1100">
    <property type="match status" value="1"/>
</dbReference>
<keyword evidence="7" id="KW-0175">Coiled coil</keyword>
<evidence type="ECO:0000256" key="7">
    <source>
        <dbReference type="ARBA" id="ARBA00023054"/>
    </source>
</evidence>
<name>A0A0N4VBI3_ENTVE</name>
<keyword evidence="9" id="KW-0446">Lipid-binding</keyword>
<comment type="similarity">
    <text evidence="2">Belongs to the fatty-acid and retinol-binding protein (FARBP) family.</text>
</comment>
<keyword evidence="5" id="KW-0732">Signal</keyword>
<dbReference type="Pfam" id="PF05823">
    <property type="entry name" value="Gp-FAR-1"/>
    <property type="match status" value="1"/>
</dbReference>
<evidence type="ECO:0000256" key="5">
    <source>
        <dbReference type="ARBA" id="ARBA00022729"/>
    </source>
</evidence>
<dbReference type="GO" id="GO:0005576">
    <property type="term" value="C:extracellular region"/>
    <property type="evidence" value="ECO:0007669"/>
    <property type="project" value="UniProtKB-SubCell"/>
</dbReference>
<evidence type="ECO:0000256" key="9">
    <source>
        <dbReference type="ARBA" id="ARBA00023121"/>
    </source>
</evidence>
<dbReference type="PANTHER" id="PTHR31418:SF7">
    <property type="entry name" value="FATTY-ACID AND RETINOL-BINDING PROTEIN 1"/>
    <property type="match status" value="1"/>
</dbReference>
<evidence type="ECO:0000313" key="10">
    <source>
        <dbReference type="EMBL" id="VDD92624.1"/>
    </source>
</evidence>
<comment type="subcellular location">
    <subcellularLocation>
        <location evidence="1">Secreted</location>
    </subcellularLocation>
</comment>
<gene>
    <name evidence="10" type="ORF">EVEC_LOCUS7375</name>
</gene>
<protein>
    <recommendedName>
        <fullName evidence="3">Fatty-acid and retinol-binding protein 1</fullName>
    </recommendedName>
</protein>
<keyword evidence="8" id="KW-0683">Retinol-binding</keyword>
<dbReference type="Proteomes" id="UP000274131">
    <property type="component" value="Unassembled WGS sequence"/>
</dbReference>
<accession>A0A0N4VBI3</accession>
<keyword evidence="11" id="KW-1185">Reference proteome</keyword>
<sequence length="197" mass="21670">MNFSLADNSFFDTIKESSQNLFLKLTGIKDTIDNGLKKLSPEAFEFMEDLIRRFLAIFAGHNVGAITVGLSDFLKDTLGIYDKLSENAKQDLMREFPTISDLLTSDVSRLLISRASDISAGAEKIIEALLPKKTTDAPAKDTVGEKIDINTAEADNDLNSGKTVQSVTKSVDTHQRPDTDNVVDLVNEKMTKIDVNV</sequence>
<organism evidence="12">
    <name type="scientific">Enterobius vermicularis</name>
    <name type="common">Human pinworm</name>
    <dbReference type="NCBI Taxonomy" id="51028"/>
    <lineage>
        <taxon>Eukaryota</taxon>
        <taxon>Metazoa</taxon>
        <taxon>Ecdysozoa</taxon>
        <taxon>Nematoda</taxon>
        <taxon>Chromadorea</taxon>
        <taxon>Rhabditida</taxon>
        <taxon>Spirurina</taxon>
        <taxon>Oxyuridomorpha</taxon>
        <taxon>Oxyuroidea</taxon>
        <taxon>Oxyuridae</taxon>
        <taxon>Enterobius</taxon>
    </lineage>
</organism>
<dbReference type="GO" id="GO:0016918">
    <property type="term" value="F:retinal binding"/>
    <property type="evidence" value="ECO:0007669"/>
    <property type="project" value="UniProtKB-KW"/>
</dbReference>